<name>A0ABX5WW65_9GAMM</name>
<evidence type="ECO:0000256" key="1">
    <source>
        <dbReference type="SAM" id="SignalP"/>
    </source>
</evidence>
<reference evidence="2 3" key="1">
    <citation type="submission" date="2019-07" db="EMBL/GenBank/DDBJ databases">
        <title>Shewanella sp. YLB-06 whole genomic sequence.</title>
        <authorList>
            <person name="Yu L."/>
        </authorList>
    </citation>
    <scope>NUCLEOTIDE SEQUENCE [LARGE SCALE GENOMIC DNA]</scope>
    <source>
        <strain evidence="2 3">YLB-06</strain>
    </source>
</reference>
<accession>A0ABX5WW65</accession>
<keyword evidence="1" id="KW-0732">Signal</keyword>
<keyword evidence="3" id="KW-1185">Reference proteome</keyword>
<dbReference type="EMBL" id="CP041614">
    <property type="protein sequence ID" value="QDO83335.1"/>
    <property type="molecule type" value="Genomic_DNA"/>
</dbReference>
<gene>
    <name evidence="2" type="ORF">FM037_08965</name>
</gene>
<evidence type="ECO:0000313" key="3">
    <source>
        <dbReference type="Proteomes" id="UP000315947"/>
    </source>
</evidence>
<dbReference type="Proteomes" id="UP000315947">
    <property type="component" value="Chromosome"/>
</dbReference>
<feature type="chain" id="PRO_5047151915" evidence="1">
    <location>
        <begin position="20"/>
        <end position="161"/>
    </location>
</feature>
<protein>
    <submittedName>
        <fullName evidence="2">Uncharacterized protein</fullName>
    </submittedName>
</protein>
<organism evidence="2 3">
    <name type="scientific">Shewanella psychropiezotolerans</name>
    <dbReference type="NCBI Taxonomy" id="2593655"/>
    <lineage>
        <taxon>Bacteria</taxon>
        <taxon>Pseudomonadati</taxon>
        <taxon>Pseudomonadota</taxon>
        <taxon>Gammaproteobacteria</taxon>
        <taxon>Alteromonadales</taxon>
        <taxon>Shewanellaceae</taxon>
        <taxon>Shewanella</taxon>
    </lineage>
</organism>
<dbReference type="RefSeq" id="WP_144045714.1">
    <property type="nucleotide sequence ID" value="NZ_CP041614.1"/>
</dbReference>
<sequence>MKIKLLCVLTLLVSVNVFAVTEDNDADNKKVRDQQVAGDVLETANLMDEINLLELKLAKEKLDKSLNEELLSNIEIKKEIDKYHSVTRAKVDNPADGPFSKNGIRLLSVTSLQNSQKMVVFSFYGRKYNRVPGEKFKGYNVLINADDVVFNYNGQDYTFGY</sequence>
<feature type="signal peptide" evidence="1">
    <location>
        <begin position="1"/>
        <end position="19"/>
    </location>
</feature>
<evidence type="ECO:0000313" key="2">
    <source>
        <dbReference type="EMBL" id="QDO83335.1"/>
    </source>
</evidence>
<proteinExistence type="predicted"/>